<dbReference type="EMBL" id="AZDG01000005">
    <property type="protein sequence ID" value="KRK65020.1"/>
    <property type="molecule type" value="Genomic_DNA"/>
</dbReference>
<comment type="caution">
    <text evidence="1">The sequence shown here is derived from an EMBL/GenBank/DDBJ whole genome shotgun (WGS) entry which is preliminary data.</text>
</comment>
<evidence type="ECO:0000313" key="2">
    <source>
        <dbReference type="Proteomes" id="UP000050929"/>
    </source>
</evidence>
<dbReference type="PATRIC" id="fig|1423811.3.peg.1682"/>
<dbReference type="InterPro" id="IPR031000">
    <property type="entry name" value="D_pro_red_PrdD"/>
</dbReference>
<evidence type="ECO:0000313" key="1">
    <source>
        <dbReference type="EMBL" id="KRK65020.1"/>
    </source>
</evidence>
<proteinExistence type="predicted"/>
<name>A0A0R1J1B8_9LACO</name>
<dbReference type="Pfam" id="PF09338">
    <property type="entry name" value="Gly_reductase"/>
    <property type="match status" value="1"/>
</dbReference>
<dbReference type="OrthoDB" id="3651437at2"/>
<dbReference type="RefSeq" id="WP_057764749.1">
    <property type="nucleotide sequence ID" value="NZ_AZDG01000005.1"/>
</dbReference>
<gene>
    <name evidence="1" type="ORF">FC72_GL001647</name>
</gene>
<dbReference type="Proteomes" id="UP000050929">
    <property type="component" value="Unassembled WGS sequence"/>
</dbReference>
<reference evidence="1 2" key="1">
    <citation type="journal article" date="2015" name="Genome Announc.">
        <title>Expanding the biotechnology potential of lactobacilli through comparative genomics of 213 strains and associated genera.</title>
        <authorList>
            <person name="Sun Z."/>
            <person name="Harris H.M."/>
            <person name="McCann A."/>
            <person name="Guo C."/>
            <person name="Argimon S."/>
            <person name="Zhang W."/>
            <person name="Yang X."/>
            <person name="Jeffery I.B."/>
            <person name="Cooney J.C."/>
            <person name="Kagawa T.F."/>
            <person name="Liu W."/>
            <person name="Song Y."/>
            <person name="Salvetti E."/>
            <person name="Wrobel A."/>
            <person name="Rasinkangas P."/>
            <person name="Parkhill J."/>
            <person name="Rea M.C."/>
            <person name="O'Sullivan O."/>
            <person name="Ritari J."/>
            <person name="Douillard F.P."/>
            <person name="Paul Ross R."/>
            <person name="Yang R."/>
            <person name="Briner A.E."/>
            <person name="Felis G.E."/>
            <person name="de Vos W.M."/>
            <person name="Barrangou R."/>
            <person name="Klaenhammer T.R."/>
            <person name="Caufield P.W."/>
            <person name="Cui Y."/>
            <person name="Zhang H."/>
            <person name="O'Toole P.W."/>
        </authorList>
    </citation>
    <scope>NUCLEOTIDE SEQUENCE [LARGE SCALE GENOMIC DNA]</scope>
    <source>
        <strain evidence="1 2">DSM 20183</strain>
    </source>
</reference>
<dbReference type="NCBIfam" id="TIGR04482">
    <property type="entry name" value="D_pro_red_PrdD"/>
    <property type="match status" value="1"/>
</dbReference>
<protein>
    <recommendedName>
        <fullName evidence="3">Proline reductase cluster protein PrdD</fullName>
    </recommendedName>
</protein>
<dbReference type="InterPro" id="IPR015417">
    <property type="entry name" value="Gly_reductase_pB_sua/b"/>
</dbReference>
<accession>A0A0R1J1B8</accession>
<organism evidence="1 2">
    <name type="scientific">Companilactobacillus tucceti DSM 20183</name>
    <dbReference type="NCBI Taxonomy" id="1423811"/>
    <lineage>
        <taxon>Bacteria</taxon>
        <taxon>Bacillati</taxon>
        <taxon>Bacillota</taxon>
        <taxon>Bacilli</taxon>
        <taxon>Lactobacillales</taxon>
        <taxon>Lactobacillaceae</taxon>
        <taxon>Companilactobacillus</taxon>
    </lineage>
</organism>
<sequence>MNKNTLTINAFSMQDVTIGPKYHLTNNSLEIPDHPLFSIDDRLKSVTVKLVDPKNCHFKINTIMDVIPISTKVLGNIGYGMSNTLTGVSVILTGADETGVQLHEFGSSNGYLDEKIKFDTDGTPSSDDVVILIDVILKSDFEFNRETCEMVFNTADQFLQPIRESLKILNGREAAESFDYEDIKHPGKPKVAIVKEVAGQGAMYDNMVFAKEPGGIEKGISIIDMDNMPILLSANEYRDGAIHALV</sequence>
<dbReference type="AlphaFoldDB" id="A0A0R1J1B8"/>
<dbReference type="STRING" id="1423811.FC72_GL001647"/>
<keyword evidence="2" id="KW-1185">Reference proteome</keyword>
<evidence type="ECO:0008006" key="3">
    <source>
        <dbReference type="Google" id="ProtNLM"/>
    </source>
</evidence>